<dbReference type="CDD" id="cd00054">
    <property type="entry name" value="EGF_CA"/>
    <property type="match status" value="1"/>
</dbReference>
<evidence type="ECO:0000256" key="2">
    <source>
        <dbReference type="ARBA" id="ARBA00022729"/>
    </source>
</evidence>
<dbReference type="PROSITE" id="PS00010">
    <property type="entry name" value="ASX_HYDROXYL"/>
    <property type="match status" value="1"/>
</dbReference>
<feature type="chain" id="PRO_5038102924" evidence="7">
    <location>
        <begin position="23"/>
        <end position="1214"/>
    </location>
</feature>
<dbReference type="InterPro" id="IPR000742">
    <property type="entry name" value="EGF"/>
</dbReference>
<feature type="domain" description="HYR" evidence="9">
    <location>
        <begin position="749"/>
        <end position="829"/>
    </location>
</feature>
<dbReference type="OrthoDB" id="9890094at2759"/>
<evidence type="ECO:0000313" key="10">
    <source>
        <dbReference type="EnsemblMetazoa" id="XP_038049131.1"/>
    </source>
</evidence>
<dbReference type="PANTHER" id="PTHR24273">
    <property type="entry name" value="FI04643P-RELATED"/>
    <property type="match status" value="1"/>
</dbReference>
<evidence type="ECO:0000256" key="4">
    <source>
        <dbReference type="ARBA" id="ARBA00023157"/>
    </source>
</evidence>
<dbReference type="InterPro" id="IPR018097">
    <property type="entry name" value="EGF_Ca-bd_CS"/>
</dbReference>
<comment type="caution">
    <text evidence="5">Lacks conserved residue(s) required for the propagation of feature annotation.</text>
</comment>
<dbReference type="SUPFAM" id="SSF57196">
    <property type="entry name" value="EGF/Laminin"/>
    <property type="match status" value="1"/>
</dbReference>
<dbReference type="FunFam" id="2.10.25.10:FF:000038">
    <property type="entry name" value="Fibrillin 2"/>
    <property type="match status" value="1"/>
</dbReference>
<sequence length="1214" mass="130913">MDAFLKLLLIALVAGFAQIASSTVTLENCPGNIYSKTGEASFTLPTAKADPGVDVTKLECDHAHEPTFYTEYVTKVICTAEDAEGGKASCEFNIYSPDGAGCPKRQDATNDKCVCSPLRAFFDPCECVGNYSGLTCQVLNADKCTGTSDPPSCDCSSSPCNCKDGFKGETCEIDFQAPMITCPQDIFTREESVQLPPKDNLIVSDNDGDEPSVKCSPELGTFVNSTGNTIRSVTCSARDTVGNRADCSFKVVIDVEPPRIPYCPGIIHTNNSQHEWPVDIAVDNSHQKLNVTCEPKSGDPLTDYITNVTCYVQDMAGNAAEKNCTFKIYLDGGTCSNSDANCDCNSGCFCKDGFSGLTCEVEDGSDCASSSETGPGCVCDGGCTCRDGYKGANCDIDYQPPELSNCPFGEIWSQIPVVTYRPMWTKDNNDTNAPTTVTCYPEEGSEFYDYRTDVTCSAEDESGNKESDCQFPVRRNSASECESDGNNCYNCQSRCRCMPGYRGPKCQVCADCDNGGYRENPEDCQCQCKGLYHGLDCAECYEPNADHCLNGGTFVMDTCSCDCAGNWTGRHCDQMPGDECLSVPPADRVGCLCSNSICTCEPAYTGPKCDTCKPCQNGGNNQDSSTCICTCPGYFIQPLCLDCDTSVVCQNGGTLDENTCTCQCVDGWKGKDCSEAATFGDKCPSDIIMQPDAGQTTAKVTWKDPTETDASVECQPASGSQFQDGTTNVVCTATYTGGTTSSCFFKVIIDGRAPFVNCPADMEPYHQRWKDTAVISWASVTAEDEVSGTLPATCIPPSGTVFGSSTVVCTASDQAGNLGFCTFDVTVYLRGSTTRFPTSMSCRKCYNGNPYGRCTYQEDDDEYVCYCSSGYTKDADGICQDIDECEENETCDSNAKCVNTIGGYRCECNDGFYGSGTSCREFPYETYPDLPEPQANEPPFEKIISIDVSIASESMFGCDMTNDPTSSECKILHTVFTQNLREKYLEFSPALLRIELPQSNTRKGNFGHTVVYDYSRLSASQKATSAQDFYGETIASSVEDGELGGLKLVKDCTECAPPKDLTNLCGNNIAKPECGDGYFLKKVESADKTSCYYACDSLCTTDYCSAGTCVHNPPFEAICRCPDNTFGPNCEPITVTTDKDDGGGGGGGDKKDKLDLPLILGCSIGGGVLLILILVIIGYLIYTKNNAKVKKSYVENGKANEAFSMEKTHQVEEQ</sequence>
<dbReference type="PROSITE" id="PS00022">
    <property type="entry name" value="EGF_1"/>
    <property type="match status" value="1"/>
</dbReference>
<dbReference type="InterPro" id="IPR003410">
    <property type="entry name" value="HYR_dom"/>
</dbReference>
<keyword evidence="6" id="KW-0812">Transmembrane</keyword>
<evidence type="ECO:0000256" key="3">
    <source>
        <dbReference type="ARBA" id="ARBA00022737"/>
    </source>
</evidence>
<keyword evidence="6" id="KW-0472">Membrane</keyword>
<feature type="domain" description="EGF-like" evidence="8">
    <location>
        <begin position="1100"/>
        <end position="1131"/>
    </location>
</feature>
<feature type="signal peptide" evidence="7">
    <location>
        <begin position="1"/>
        <end position="22"/>
    </location>
</feature>
<keyword evidence="1 5" id="KW-0245">EGF-like domain</keyword>
<name>A0A913ZDJ6_PATMI</name>
<proteinExistence type="predicted"/>
<evidence type="ECO:0000313" key="11">
    <source>
        <dbReference type="Proteomes" id="UP000887568"/>
    </source>
</evidence>
<evidence type="ECO:0000259" key="9">
    <source>
        <dbReference type="PROSITE" id="PS50825"/>
    </source>
</evidence>
<dbReference type="PROSITE" id="PS01187">
    <property type="entry name" value="EGF_CA"/>
    <property type="match status" value="1"/>
</dbReference>
<evidence type="ECO:0000259" key="8">
    <source>
        <dbReference type="PROSITE" id="PS50026"/>
    </source>
</evidence>
<evidence type="ECO:0000256" key="5">
    <source>
        <dbReference type="PROSITE-ProRule" id="PRU00076"/>
    </source>
</evidence>
<reference evidence="10" key="1">
    <citation type="submission" date="2022-11" db="UniProtKB">
        <authorList>
            <consortium name="EnsemblMetazoa"/>
        </authorList>
    </citation>
    <scope>IDENTIFICATION</scope>
</reference>
<feature type="domain" description="EGF-like" evidence="8">
    <location>
        <begin position="881"/>
        <end position="920"/>
    </location>
</feature>
<dbReference type="Pfam" id="PF12947">
    <property type="entry name" value="EGF_3"/>
    <property type="match status" value="1"/>
</dbReference>
<dbReference type="PROSITE" id="PS01186">
    <property type="entry name" value="EGF_2"/>
    <property type="match status" value="1"/>
</dbReference>
<dbReference type="SMART" id="SM00181">
    <property type="entry name" value="EGF"/>
    <property type="match status" value="8"/>
</dbReference>
<organism evidence="10 11">
    <name type="scientific">Patiria miniata</name>
    <name type="common">Bat star</name>
    <name type="synonym">Asterina miniata</name>
    <dbReference type="NCBI Taxonomy" id="46514"/>
    <lineage>
        <taxon>Eukaryota</taxon>
        <taxon>Metazoa</taxon>
        <taxon>Echinodermata</taxon>
        <taxon>Eleutherozoa</taxon>
        <taxon>Asterozoa</taxon>
        <taxon>Asteroidea</taxon>
        <taxon>Valvatacea</taxon>
        <taxon>Valvatida</taxon>
        <taxon>Asterinidae</taxon>
        <taxon>Patiria</taxon>
    </lineage>
</organism>
<dbReference type="AlphaFoldDB" id="A0A913ZDJ6"/>
<dbReference type="RefSeq" id="XP_038049131.1">
    <property type="nucleotide sequence ID" value="XM_038193203.1"/>
</dbReference>
<dbReference type="EnsemblMetazoa" id="XM_038193203.1">
    <property type="protein sequence ID" value="XP_038049131.1"/>
    <property type="gene ID" value="LOC119722840"/>
</dbReference>
<keyword evidence="11" id="KW-1185">Reference proteome</keyword>
<dbReference type="InterPro" id="IPR024731">
    <property type="entry name" value="NELL2-like_EGF"/>
</dbReference>
<accession>A0A913ZDJ6</accession>
<feature type="domain" description="HYR" evidence="9">
    <location>
        <begin position="396"/>
        <end position="477"/>
    </location>
</feature>
<keyword evidence="6" id="KW-1133">Transmembrane helix</keyword>
<dbReference type="PANTHER" id="PTHR24273:SF32">
    <property type="entry name" value="HYALIN"/>
    <property type="match status" value="1"/>
</dbReference>
<dbReference type="GeneID" id="119722840"/>
<keyword evidence="4 5" id="KW-1015">Disulfide bond</keyword>
<dbReference type="OMA" id="TYRPMWT"/>
<protein>
    <submittedName>
        <fullName evidence="10">Uncharacterized protein</fullName>
    </submittedName>
</protein>
<evidence type="ECO:0000256" key="7">
    <source>
        <dbReference type="SAM" id="SignalP"/>
    </source>
</evidence>
<dbReference type="PROSITE" id="PS50026">
    <property type="entry name" value="EGF_3"/>
    <property type="match status" value="2"/>
</dbReference>
<dbReference type="PROSITE" id="PS50825">
    <property type="entry name" value="HYR"/>
    <property type="match status" value="2"/>
</dbReference>
<dbReference type="Gene3D" id="2.10.25.10">
    <property type="entry name" value="Laminin"/>
    <property type="match status" value="2"/>
</dbReference>
<dbReference type="GO" id="GO:0005509">
    <property type="term" value="F:calcium ion binding"/>
    <property type="evidence" value="ECO:0007669"/>
    <property type="project" value="InterPro"/>
</dbReference>
<dbReference type="InterPro" id="IPR001881">
    <property type="entry name" value="EGF-like_Ca-bd_dom"/>
</dbReference>
<feature type="transmembrane region" description="Helical" evidence="6">
    <location>
        <begin position="1158"/>
        <end position="1182"/>
    </location>
</feature>
<dbReference type="Proteomes" id="UP000887568">
    <property type="component" value="Unplaced"/>
</dbReference>
<dbReference type="Pfam" id="PF02494">
    <property type="entry name" value="HYR"/>
    <property type="match status" value="2"/>
</dbReference>
<keyword evidence="3" id="KW-0677">Repeat</keyword>
<evidence type="ECO:0000256" key="6">
    <source>
        <dbReference type="SAM" id="Phobius"/>
    </source>
</evidence>
<keyword evidence="2 7" id="KW-0732">Signal</keyword>
<dbReference type="SMART" id="SM00179">
    <property type="entry name" value="EGF_CA"/>
    <property type="match status" value="2"/>
</dbReference>
<dbReference type="InterPro" id="IPR000152">
    <property type="entry name" value="EGF-type_Asp/Asn_hydroxyl_site"/>
</dbReference>
<evidence type="ECO:0000256" key="1">
    <source>
        <dbReference type="ARBA" id="ARBA00022536"/>
    </source>
</evidence>
<feature type="disulfide bond" evidence="5">
    <location>
        <begin position="1121"/>
        <end position="1130"/>
    </location>
</feature>